<dbReference type="InterPro" id="IPR032675">
    <property type="entry name" value="LRR_dom_sf"/>
</dbReference>
<evidence type="ECO:0000313" key="1">
    <source>
        <dbReference type="EMBL" id="EAX95535.1"/>
    </source>
</evidence>
<proteinExistence type="predicted"/>
<accession>A2FHS5</accession>
<name>A2FHS5_TRIV3</name>
<reference evidence="1" key="2">
    <citation type="journal article" date="2007" name="Science">
        <title>Draft genome sequence of the sexually transmitted pathogen Trichomonas vaginalis.</title>
        <authorList>
            <person name="Carlton J.M."/>
            <person name="Hirt R.P."/>
            <person name="Silva J.C."/>
            <person name="Delcher A.L."/>
            <person name="Schatz M."/>
            <person name="Zhao Q."/>
            <person name="Wortman J.R."/>
            <person name="Bidwell S.L."/>
            <person name="Alsmark U.C.M."/>
            <person name="Besteiro S."/>
            <person name="Sicheritz-Ponten T."/>
            <person name="Noel C.J."/>
            <person name="Dacks J.B."/>
            <person name="Foster P.G."/>
            <person name="Simillion C."/>
            <person name="Van de Peer Y."/>
            <person name="Miranda-Saavedra D."/>
            <person name="Barton G.J."/>
            <person name="Westrop G.D."/>
            <person name="Mueller S."/>
            <person name="Dessi D."/>
            <person name="Fiori P.L."/>
            <person name="Ren Q."/>
            <person name="Paulsen I."/>
            <person name="Zhang H."/>
            <person name="Bastida-Corcuera F.D."/>
            <person name="Simoes-Barbosa A."/>
            <person name="Brown M.T."/>
            <person name="Hayes R.D."/>
            <person name="Mukherjee M."/>
            <person name="Okumura C.Y."/>
            <person name="Schneider R."/>
            <person name="Smith A.J."/>
            <person name="Vanacova S."/>
            <person name="Villalvazo M."/>
            <person name="Haas B.J."/>
            <person name="Pertea M."/>
            <person name="Feldblyum T.V."/>
            <person name="Utterback T.R."/>
            <person name="Shu C.L."/>
            <person name="Osoegawa K."/>
            <person name="de Jong P.J."/>
            <person name="Hrdy I."/>
            <person name="Horvathova L."/>
            <person name="Zubacova Z."/>
            <person name="Dolezal P."/>
            <person name="Malik S.B."/>
            <person name="Logsdon J.M. Jr."/>
            <person name="Henze K."/>
            <person name="Gupta A."/>
            <person name="Wang C.C."/>
            <person name="Dunne R.L."/>
            <person name="Upcroft J.A."/>
            <person name="Upcroft P."/>
            <person name="White O."/>
            <person name="Salzberg S.L."/>
            <person name="Tang P."/>
            <person name="Chiu C.-H."/>
            <person name="Lee Y.-S."/>
            <person name="Embley T.M."/>
            <person name="Coombs G.H."/>
            <person name="Mottram J.C."/>
            <person name="Tachezy J."/>
            <person name="Fraser-Liggett C.M."/>
            <person name="Johnson P.J."/>
        </authorList>
    </citation>
    <scope>NUCLEOTIDE SEQUENCE [LARGE SCALE GENOMIC DNA]</scope>
    <source>
        <strain evidence="1">G3</strain>
    </source>
</reference>
<dbReference type="Gene3D" id="3.80.10.10">
    <property type="entry name" value="Ribonuclease Inhibitor"/>
    <property type="match status" value="1"/>
</dbReference>
<dbReference type="VEuPathDB" id="TrichDB:TVAG_126650"/>
<gene>
    <name evidence="1" type="ORF">TVAG_126650</name>
</gene>
<dbReference type="KEGG" id="tva:4753292"/>
<dbReference type="SMR" id="A2FHS5"/>
<evidence type="ECO:0008006" key="3">
    <source>
        <dbReference type="Google" id="ProtNLM"/>
    </source>
</evidence>
<dbReference type="Proteomes" id="UP000001542">
    <property type="component" value="Unassembled WGS sequence"/>
</dbReference>
<dbReference type="EMBL" id="DS113800">
    <property type="protein sequence ID" value="EAX95535.1"/>
    <property type="molecule type" value="Genomic_DNA"/>
</dbReference>
<dbReference type="AlphaFoldDB" id="A2FHS5"/>
<reference evidence="1" key="1">
    <citation type="submission" date="2006-10" db="EMBL/GenBank/DDBJ databases">
        <authorList>
            <person name="Amadeo P."/>
            <person name="Zhao Q."/>
            <person name="Wortman J."/>
            <person name="Fraser-Liggett C."/>
            <person name="Carlton J."/>
        </authorList>
    </citation>
    <scope>NUCLEOTIDE SEQUENCE</scope>
    <source>
        <strain evidence="1">G3</strain>
    </source>
</reference>
<dbReference type="STRING" id="5722.A2FHS5"/>
<dbReference type="RefSeq" id="XP_001308465.1">
    <property type="nucleotide sequence ID" value="XM_001308464.1"/>
</dbReference>
<organism evidence="1 2">
    <name type="scientific">Trichomonas vaginalis (strain ATCC PRA-98 / G3)</name>
    <dbReference type="NCBI Taxonomy" id="412133"/>
    <lineage>
        <taxon>Eukaryota</taxon>
        <taxon>Metamonada</taxon>
        <taxon>Parabasalia</taxon>
        <taxon>Trichomonadida</taxon>
        <taxon>Trichomonadidae</taxon>
        <taxon>Trichomonas</taxon>
    </lineage>
</organism>
<protein>
    <recommendedName>
        <fullName evidence="3">Surface antigen BspA-like</fullName>
    </recommendedName>
</protein>
<sequence>MSSETVEIDYTTSDIVTIPDHVDKNAVKYINVHKEFKKVPFGAFANMPNLLNVALPNSMEGFDDNIFISSETAMPRFYIPPKVNKLHVENSFDFACLESFDVDPRNPSFTSENGVLYSRDKKTLISFPLCRKVSSFTVPDSVENLYFAAFNRARYLERIVFPTSITNMSNEFCFGNGDVLKQILVYRNTNQKKPYIGNSFEETTFQKEDIVYIYPSKVKKPNEVFSFSFNIILACLELSNDFSQNYTRLSYQSLGII</sequence>
<dbReference type="Pfam" id="PF13306">
    <property type="entry name" value="LRR_5"/>
    <property type="match status" value="2"/>
</dbReference>
<dbReference type="InParanoid" id="A2FHS5"/>
<dbReference type="InterPro" id="IPR026906">
    <property type="entry name" value="LRR_5"/>
</dbReference>
<keyword evidence="2" id="KW-1185">Reference proteome</keyword>
<evidence type="ECO:0000313" key="2">
    <source>
        <dbReference type="Proteomes" id="UP000001542"/>
    </source>
</evidence>
<dbReference type="VEuPathDB" id="TrichDB:TVAGG3_0460640"/>